<reference evidence="1 2" key="1">
    <citation type="submission" date="2023-02" db="EMBL/GenBank/DDBJ databases">
        <title>Population genomics of bacteria associated with diatom.</title>
        <authorList>
            <person name="Xie J."/>
            <person name="Wang H."/>
        </authorList>
    </citation>
    <scope>NUCLEOTIDE SEQUENCE [LARGE SCALE GENOMIC DNA]</scope>
    <source>
        <strain evidence="1 2">PT47_8</strain>
    </source>
</reference>
<dbReference type="AlphaFoldDB" id="A0ABD4XDK7"/>
<dbReference type="RefSeq" id="WP_274840101.1">
    <property type="nucleotide sequence ID" value="NZ_JARCJF010000011.1"/>
</dbReference>
<organism evidence="1 2">
    <name type="scientific">Phaeobacter gallaeciensis</name>
    <dbReference type="NCBI Taxonomy" id="60890"/>
    <lineage>
        <taxon>Bacteria</taxon>
        <taxon>Pseudomonadati</taxon>
        <taxon>Pseudomonadota</taxon>
        <taxon>Alphaproteobacteria</taxon>
        <taxon>Rhodobacterales</taxon>
        <taxon>Roseobacteraceae</taxon>
        <taxon>Phaeobacter</taxon>
    </lineage>
</organism>
<dbReference type="EMBL" id="JARCJK010000011">
    <property type="protein sequence ID" value="MDE4167543.1"/>
    <property type="molecule type" value="Genomic_DNA"/>
</dbReference>
<accession>A0ABD4XDK7</accession>
<sequence length="177" mass="19542">MEHNLDFGAEAQANHSLAILRAMECDETVAPDARFAPGIFLSTDPESDTQAQVVSRPGMLADIRFTTTRPGRWLSLNIELGAFDLTGRDVIGFMCKSRAEDTITFRACLRSGSEGGFQDAFFGKRVISYDTPSTHADLIKLDARDDIPATAPWRELVLFFPPDLRQLSLTDLSLFGV</sequence>
<proteinExistence type="predicted"/>
<evidence type="ECO:0000313" key="2">
    <source>
        <dbReference type="Proteomes" id="UP001218364"/>
    </source>
</evidence>
<comment type="caution">
    <text evidence="1">The sequence shown here is derived from an EMBL/GenBank/DDBJ whole genome shotgun (WGS) entry which is preliminary data.</text>
</comment>
<gene>
    <name evidence="1" type="ORF">PXK24_17750</name>
</gene>
<name>A0ABD4XDK7_9RHOB</name>
<evidence type="ECO:0000313" key="1">
    <source>
        <dbReference type="EMBL" id="MDE4167543.1"/>
    </source>
</evidence>
<dbReference type="Proteomes" id="UP001218364">
    <property type="component" value="Unassembled WGS sequence"/>
</dbReference>
<protein>
    <submittedName>
        <fullName evidence="1">Uncharacterized protein</fullName>
    </submittedName>
</protein>